<dbReference type="EMBL" id="QLNT01000027">
    <property type="protein sequence ID" value="KAF3057781.1"/>
    <property type="molecule type" value="Genomic_DNA"/>
</dbReference>
<dbReference type="Proteomes" id="UP000801864">
    <property type="component" value="Unassembled WGS sequence"/>
</dbReference>
<keyword evidence="3" id="KW-1185">Reference proteome</keyword>
<comment type="caution">
    <text evidence="2">The sequence shown here is derived from an EMBL/GenBank/DDBJ whole genome shotgun (WGS) entry which is preliminary data.</text>
</comment>
<dbReference type="AlphaFoldDB" id="A0A9P5C6P0"/>
<accession>A0A9P5C6P0</accession>
<name>A0A9P5C6P0_9HYPO</name>
<organism evidence="2 3">
    <name type="scientific">Trichoderma lentiforme</name>
    <dbReference type="NCBI Taxonomy" id="1567552"/>
    <lineage>
        <taxon>Eukaryota</taxon>
        <taxon>Fungi</taxon>
        <taxon>Dikarya</taxon>
        <taxon>Ascomycota</taxon>
        <taxon>Pezizomycotina</taxon>
        <taxon>Sordariomycetes</taxon>
        <taxon>Hypocreomycetidae</taxon>
        <taxon>Hypocreales</taxon>
        <taxon>Hypocreaceae</taxon>
        <taxon>Trichoderma</taxon>
    </lineage>
</organism>
<sequence length="59" mass="6362">MAVQGGGDDFANYTSARQLLSTFEGRHHTHSHGPRRGVDVVGGEKHFPAAVEITGFLLE</sequence>
<evidence type="ECO:0000256" key="1">
    <source>
        <dbReference type="SAM" id="MobiDB-lite"/>
    </source>
</evidence>
<feature type="region of interest" description="Disordered" evidence="1">
    <location>
        <begin position="22"/>
        <end position="41"/>
    </location>
</feature>
<reference evidence="2 3" key="1">
    <citation type="submission" date="2018-06" db="EMBL/GenBank/DDBJ databases">
        <title>Genome analysis of cellulolytic fungus Trichoderma lentiforme CFAM-422.</title>
        <authorList>
            <person name="Steindorff A.S."/>
            <person name="Formighieri E.F."/>
            <person name="Midorikawa G.E.O."/>
            <person name="Tamietti M.S."/>
            <person name="Ramos E.Z."/>
            <person name="Silva A.S."/>
            <person name="Bon E.P.S."/>
            <person name="Mendes T.D."/>
            <person name="Damaso M.C.T."/>
            <person name="Favaro L.C.L."/>
        </authorList>
    </citation>
    <scope>NUCLEOTIDE SEQUENCE [LARGE SCALE GENOMIC DNA]</scope>
    <source>
        <strain evidence="2 3">CFAM-422</strain>
    </source>
</reference>
<proteinExistence type="predicted"/>
<evidence type="ECO:0000313" key="3">
    <source>
        <dbReference type="Proteomes" id="UP000801864"/>
    </source>
</evidence>
<evidence type="ECO:0000313" key="2">
    <source>
        <dbReference type="EMBL" id="KAF3057781.1"/>
    </source>
</evidence>
<protein>
    <submittedName>
        <fullName evidence="2">Uncharacterized protein</fullName>
    </submittedName>
</protein>
<gene>
    <name evidence="2" type="ORF">CFAM422_012098</name>
</gene>